<dbReference type="eggNOG" id="COG1522">
    <property type="taxonomic scope" value="Bacteria"/>
</dbReference>
<dbReference type="EMBL" id="CP000927">
    <property type="protein sequence ID" value="ABZ70256.1"/>
    <property type="molecule type" value="Genomic_DNA"/>
</dbReference>
<gene>
    <name evidence="2" type="ordered locus">Caul_1126</name>
</gene>
<reference evidence="2" key="1">
    <citation type="submission" date="2008-01" db="EMBL/GenBank/DDBJ databases">
        <title>Complete sequence of chromosome of Caulobacter sp. K31.</title>
        <authorList>
            <consortium name="US DOE Joint Genome Institute"/>
            <person name="Copeland A."/>
            <person name="Lucas S."/>
            <person name="Lapidus A."/>
            <person name="Barry K."/>
            <person name="Glavina del Rio T."/>
            <person name="Dalin E."/>
            <person name="Tice H."/>
            <person name="Pitluck S."/>
            <person name="Bruce D."/>
            <person name="Goodwin L."/>
            <person name="Thompson L.S."/>
            <person name="Brettin T."/>
            <person name="Detter J.C."/>
            <person name="Han C."/>
            <person name="Schmutz J."/>
            <person name="Larimer F."/>
            <person name="Land M."/>
            <person name="Hauser L."/>
            <person name="Kyrpides N."/>
            <person name="Kim E."/>
            <person name="Stephens C."/>
            <person name="Richardson P."/>
        </authorList>
    </citation>
    <scope>NUCLEOTIDE SEQUENCE [LARGE SCALE GENOMIC DNA]</scope>
    <source>
        <strain evidence="2">K31</strain>
    </source>
</reference>
<dbReference type="InterPro" id="IPR011008">
    <property type="entry name" value="Dimeric_a/b-barrel"/>
</dbReference>
<dbReference type="AlphaFoldDB" id="B0SX95"/>
<sequence length="111" mass="11749">MIAVQTTGLGFFGALADRAATSVSRAHLMLEVAPRDAAAVEARLAAMVELTALHEITGDFDLVAVIEAGRPEDLERAIERIRGLEGVRRAESSLLLARKPGEGNLRGDAGE</sequence>
<dbReference type="SUPFAM" id="SSF54909">
    <property type="entry name" value="Dimeric alpha+beta barrel"/>
    <property type="match status" value="1"/>
</dbReference>
<protein>
    <submittedName>
        <fullName evidence="2">Transcriptional regulator, AsnC family</fullName>
    </submittedName>
</protein>
<dbReference type="KEGG" id="cak:Caul_1126"/>
<dbReference type="HOGENOM" id="CLU_2153816_0_0_5"/>
<name>B0SX95_CAUSK</name>
<dbReference type="OrthoDB" id="7192918at2"/>
<dbReference type="InterPro" id="IPR019887">
    <property type="entry name" value="Tscrpt_reg_AsnC/Lrp_C"/>
</dbReference>
<proteinExistence type="predicted"/>
<accession>B0SX95</accession>
<dbReference type="Gene3D" id="3.30.70.920">
    <property type="match status" value="1"/>
</dbReference>
<dbReference type="STRING" id="366602.Caul_1126"/>
<feature type="domain" description="Transcription regulator AsnC/Lrp ligand binding" evidence="1">
    <location>
        <begin position="29"/>
        <end position="96"/>
    </location>
</feature>
<evidence type="ECO:0000313" key="2">
    <source>
        <dbReference type="EMBL" id="ABZ70256.1"/>
    </source>
</evidence>
<dbReference type="Pfam" id="PF01037">
    <property type="entry name" value="AsnC_trans_reg"/>
    <property type="match status" value="1"/>
</dbReference>
<organism evidence="2">
    <name type="scientific">Caulobacter sp. (strain K31)</name>
    <dbReference type="NCBI Taxonomy" id="366602"/>
    <lineage>
        <taxon>Bacteria</taxon>
        <taxon>Pseudomonadati</taxon>
        <taxon>Pseudomonadota</taxon>
        <taxon>Alphaproteobacteria</taxon>
        <taxon>Caulobacterales</taxon>
        <taxon>Caulobacteraceae</taxon>
        <taxon>Caulobacter</taxon>
    </lineage>
</organism>
<evidence type="ECO:0000259" key="1">
    <source>
        <dbReference type="Pfam" id="PF01037"/>
    </source>
</evidence>